<dbReference type="Gene3D" id="3.40.640.10">
    <property type="entry name" value="Type I PLP-dependent aspartate aminotransferase-like (Major domain)"/>
    <property type="match status" value="1"/>
</dbReference>
<dbReference type="GO" id="GO:0070189">
    <property type="term" value="P:kynurenine metabolic process"/>
    <property type="evidence" value="ECO:0007669"/>
    <property type="project" value="Ensembl"/>
</dbReference>
<dbReference type="SUPFAM" id="SSF53383">
    <property type="entry name" value="PLP-dependent transferases"/>
    <property type="match status" value="1"/>
</dbReference>
<reference evidence="24" key="1">
    <citation type="submission" date="2025-08" db="UniProtKB">
        <authorList>
            <consortium name="Ensembl"/>
        </authorList>
    </citation>
    <scope>IDENTIFICATION</scope>
</reference>
<protein>
    <recommendedName>
        <fullName evidence="18">Kynurenine--oxoglutarate transaminase 1</fullName>
        <ecNumber evidence="17">2.6.1.64</ecNumber>
        <ecNumber evidence="6">2.6.1.7</ecNumber>
        <ecNumber evidence="5">4.4.1.13</ecNumber>
    </recommendedName>
    <alternativeName>
        <fullName evidence="13">Cysteine-S-conjugate beta-lyase</fullName>
    </alternativeName>
    <alternativeName>
        <fullName evidence="21">Glutamine transaminase K</fullName>
    </alternativeName>
    <alternativeName>
        <fullName evidence="22">Glutamine--phenylpyruvate transaminase</fullName>
    </alternativeName>
    <alternativeName>
        <fullName evidence="19">Kynurenine aminotransferase 1</fullName>
    </alternativeName>
    <alternativeName>
        <fullName evidence="20">Kynurenine aminotransferase I</fullName>
    </alternativeName>
</protein>
<dbReference type="AlphaFoldDB" id="A0A2K6GH61"/>
<dbReference type="EC" id="2.6.1.64" evidence="17"/>
<dbReference type="EC" id="2.6.1.7" evidence="6"/>
<keyword evidence="11" id="KW-0456">Lyase</keyword>
<evidence type="ECO:0000256" key="7">
    <source>
        <dbReference type="ARBA" id="ARBA00022490"/>
    </source>
</evidence>
<evidence type="ECO:0000256" key="20">
    <source>
        <dbReference type="ARBA" id="ARBA00075445"/>
    </source>
</evidence>
<evidence type="ECO:0000256" key="3">
    <source>
        <dbReference type="ARBA" id="ARBA00007441"/>
    </source>
</evidence>
<dbReference type="InterPro" id="IPR004839">
    <property type="entry name" value="Aminotransferase_I/II_large"/>
</dbReference>
<evidence type="ECO:0000256" key="13">
    <source>
        <dbReference type="ARBA" id="ARBA00047213"/>
    </source>
</evidence>
<dbReference type="InterPro" id="IPR051326">
    <property type="entry name" value="Kynurenine-oxoglutarate_AT"/>
</dbReference>
<comment type="similarity">
    <text evidence="3">Belongs to the class-I pyridoxal-phosphate-dependent aminotransferase family.</text>
</comment>
<evidence type="ECO:0000313" key="25">
    <source>
        <dbReference type="Proteomes" id="UP000233160"/>
    </source>
</evidence>
<dbReference type="STRING" id="379532.ENSPCOP00000025573"/>
<evidence type="ECO:0000313" key="24">
    <source>
        <dbReference type="Ensembl" id="ENSPCOP00000025573.1"/>
    </source>
</evidence>
<organism evidence="24 25">
    <name type="scientific">Propithecus coquereli</name>
    <name type="common">Coquerel's sifaka</name>
    <name type="synonym">Propithecus verreauxi coquereli</name>
    <dbReference type="NCBI Taxonomy" id="379532"/>
    <lineage>
        <taxon>Eukaryota</taxon>
        <taxon>Metazoa</taxon>
        <taxon>Chordata</taxon>
        <taxon>Craniata</taxon>
        <taxon>Vertebrata</taxon>
        <taxon>Euteleostomi</taxon>
        <taxon>Mammalia</taxon>
        <taxon>Eutheria</taxon>
        <taxon>Euarchontoglires</taxon>
        <taxon>Primates</taxon>
        <taxon>Strepsirrhini</taxon>
        <taxon>Lemuriformes</taxon>
        <taxon>Indriidae</taxon>
        <taxon>Propithecus</taxon>
    </lineage>
</organism>
<dbReference type="InterPro" id="IPR015421">
    <property type="entry name" value="PyrdxlP-dep_Trfase_major"/>
</dbReference>
<comment type="catalytic activity">
    <reaction evidence="14">
        <text>L-kynurenine + 2-oxoglutarate = kynurenate + L-glutamate + H2O</text>
        <dbReference type="Rhea" id="RHEA:65560"/>
        <dbReference type="ChEBI" id="CHEBI:15377"/>
        <dbReference type="ChEBI" id="CHEBI:16810"/>
        <dbReference type="ChEBI" id="CHEBI:29985"/>
        <dbReference type="ChEBI" id="CHEBI:57959"/>
        <dbReference type="ChEBI" id="CHEBI:58454"/>
        <dbReference type="EC" id="2.6.1.7"/>
    </reaction>
    <physiologicalReaction direction="left-to-right" evidence="14">
        <dbReference type="Rhea" id="RHEA:65561"/>
    </physiologicalReaction>
</comment>
<evidence type="ECO:0000256" key="4">
    <source>
        <dbReference type="ARBA" id="ARBA00011738"/>
    </source>
</evidence>
<comment type="catalytic activity">
    <reaction evidence="16">
        <text>3-phenylpyruvate + L-glutamine = 2-oxoglutaramate + L-phenylalanine</text>
        <dbReference type="Rhea" id="RHEA:17593"/>
        <dbReference type="ChEBI" id="CHEBI:16769"/>
        <dbReference type="ChEBI" id="CHEBI:18005"/>
        <dbReference type="ChEBI" id="CHEBI:58095"/>
        <dbReference type="ChEBI" id="CHEBI:58359"/>
        <dbReference type="EC" id="2.6.1.64"/>
    </reaction>
</comment>
<name>A0A2K6GH61_PROCO</name>
<keyword evidence="25" id="KW-1185">Reference proteome</keyword>
<sequence>MFRNAAAKCLHLVGDLQGRKSGASLARCLHQTQVAETNVKTGPPPTSHPGLANPQEWKVTQEPQSPCFHCTDGRLRPGGVELPVQCHPARLTMTKRLQAQRLNGIEHNPWVEFVKLSSEHDVVNLGQGFPDFAPPDFAMEAFRRAVSGDLMLNQYTKAFGYPPLTEILASFFGKLLGQEMDPHKNVLVTVGAYGALFTAFQALVDNGDEVIIIEPAFDCYEPMTLMAGGHPVFVFLKPSPIQDGELDSSSNWKLDPTELASKFTPRTKALVLNTPNNPLGKVFSREELELVASLCQQHDVVCITDEVYQWLVYDGHQHVSIASLPGMWERTLTIGSAGKTFSATGWKVGWVLGPDNILKHLRTVHQNSIYHCPTQGQAAVAWSFEREQLYFGQPSSYFVQFPQAMQRSRDHMIRSLQSVGLRPVIPQGSYFLITDISDFKRKMPDLPGTEDEPYDSRFVKWMIKNKGLVAIPVSIFYSEPLRKRFDHYIRFCFVKDESTLRAMDEKLQKWKAELK</sequence>
<evidence type="ECO:0000256" key="17">
    <source>
        <dbReference type="ARBA" id="ARBA00067007"/>
    </source>
</evidence>
<keyword evidence="9" id="KW-0808">Transferase</keyword>
<dbReference type="GeneTree" id="ENSGT00940000158797"/>
<evidence type="ECO:0000256" key="19">
    <source>
        <dbReference type="ARBA" id="ARBA00075125"/>
    </source>
</evidence>
<feature type="domain" description="Aminotransferase class I/classII large" evidence="23">
    <location>
        <begin position="121"/>
        <end position="501"/>
    </location>
</feature>
<keyword evidence="8" id="KW-0032">Aminotransferase</keyword>
<dbReference type="Pfam" id="PF00155">
    <property type="entry name" value="Aminotran_1_2"/>
    <property type="match status" value="1"/>
</dbReference>
<comment type="pathway">
    <text evidence="12">Amino-acid degradation; L-kynurenine degradation; kynurenate from L-kynurenine: step 1/2.</text>
</comment>
<comment type="cofactor">
    <cofactor evidence="1">
        <name>pyridoxal 5'-phosphate</name>
        <dbReference type="ChEBI" id="CHEBI:597326"/>
    </cofactor>
</comment>
<dbReference type="GO" id="GO:0042803">
    <property type="term" value="F:protein homodimerization activity"/>
    <property type="evidence" value="ECO:0007669"/>
    <property type="project" value="Ensembl"/>
</dbReference>
<dbReference type="CDD" id="cd00609">
    <property type="entry name" value="AAT_like"/>
    <property type="match status" value="1"/>
</dbReference>
<evidence type="ECO:0000256" key="18">
    <source>
        <dbReference type="ARBA" id="ARBA00069663"/>
    </source>
</evidence>
<evidence type="ECO:0000256" key="14">
    <source>
        <dbReference type="ARBA" id="ARBA00047478"/>
    </source>
</evidence>
<dbReference type="FunFam" id="3.90.1150.10:FF:000141">
    <property type="entry name" value="Kynurenine--oxoglutarate transaminase 1"/>
    <property type="match status" value="1"/>
</dbReference>
<dbReference type="InterPro" id="IPR015422">
    <property type="entry name" value="PyrdxlP-dep_Trfase_small"/>
</dbReference>
<keyword evidence="7" id="KW-0963">Cytoplasm</keyword>
<evidence type="ECO:0000256" key="6">
    <source>
        <dbReference type="ARBA" id="ARBA00012751"/>
    </source>
</evidence>
<dbReference type="Gene3D" id="3.90.1150.10">
    <property type="entry name" value="Aspartate Aminotransferase, domain 1"/>
    <property type="match status" value="1"/>
</dbReference>
<evidence type="ECO:0000256" key="12">
    <source>
        <dbReference type="ARBA" id="ARBA00024016"/>
    </source>
</evidence>
<dbReference type="FunFam" id="3.90.1150.10:FF:000275">
    <property type="entry name" value="kynurenine--oxoglutarate transaminase 1"/>
    <property type="match status" value="1"/>
</dbReference>
<dbReference type="Ensembl" id="ENSPCOT00000036267.1">
    <property type="protein sequence ID" value="ENSPCOP00000025573.1"/>
    <property type="gene ID" value="ENSPCOG00000025020.1"/>
</dbReference>
<dbReference type="GO" id="GO:0047804">
    <property type="term" value="F:cysteine-S-conjugate beta-lyase activity"/>
    <property type="evidence" value="ECO:0007669"/>
    <property type="project" value="UniProtKB-EC"/>
</dbReference>
<dbReference type="Proteomes" id="UP000233160">
    <property type="component" value="Unassembled WGS sequence"/>
</dbReference>
<accession>A0A2K6GH61</accession>
<reference evidence="24" key="2">
    <citation type="submission" date="2025-09" db="UniProtKB">
        <authorList>
            <consortium name="Ensembl"/>
        </authorList>
    </citation>
    <scope>IDENTIFICATION</scope>
</reference>
<dbReference type="FunFam" id="3.40.640.10:FF:000264">
    <property type="entry name" value="Kynurenine--oxoglutarate transaminase 1"/>
    <property type="match status" value="1"/>
</dbReference>
<dbReference type="GO" id="GO:0005739">
    <property type="term" value="C:mitochondrion"/>
    <property type="evidence" value="ECO:0007669"/>
    <property type="project" value="TreeGrafter"/>
</dbReference>
<comment type="subunit">
    <text evidence="4">Homodimer.</text>
</comment>
<evidence type="ECO:0000256" key="2">
    <source>
        <dbReference type="ARBA" id="ARBA00004514"/>
    </source>
</evidence>
<evidence type="ECO:0000256" key="21">
    <source>
        <dbReference type="ARBA" id="ARBA00080778"/>
    </source>
</evidence>
<evidence type="ECO:0000256" key="16">
    <source>
        <dbReference type="ARBA" id="ARBA00051830"/>
    </source>
</evidence>
<evidence type="ECO:0000256" key="10">
    <source>
        <dbReference type="ARBA" id="ARBA00022898"/>
    </source>
</evidence>
<dbReference type="GO" id="GO:0009617">
    <property type="term" value="P:response to bacterium"/>
    <property type="evidence" value="ECO:0007669"/>
    <property type="project" value="Ensembl"/>
</dbReference>
<evidence type="ECO:0000256" key="11">
    <source>
        <dbReference type="ARBA" id="ARBA00023239"/>
    </source>
</evidence>
<dbReference type="EC" id="4.4.1.13" evidence="5"/>
<evidence type="ECO:0000256" key="1">
    <source>
        <dbReference type="ARBA" id="ARBA00001933"/>
    </source>
</evidence>
<proteinExistence type="inferred from homology"/>
<dbReference type="GO" id="GO:0030170">
    <property type="term" value="F:pyridoxal phosphate binding"/>
    <property type="evidence" value="ECO:0007669"/>
    <property type="project" value="InterPro"/>
</dbReference>
<dbReference type="GO" id="GO:0047316">
    <property type="term" value="F:glutamine-phenylpyruvate transaminase activity"/>
    <property type="evidence" value="ECO:0007669"/>
    <property type="project" value="UniProtKB-EC"/>
</dbReference>
<dbReference type="GO" id="GO:0016212">
    <property type="term" value="F:kynurenine-oxoglutarate transaminase activity"/>
    <property type="evidence" value="ECO:0007669"/>
    <property type="project" value="UniProtKB-EC"/>
</dbReference>
<dbReference type="PANTHER" id="PTHR43807:SF14">
    <property type="entry name" value="KYNURENINE--OXOGLUTARATE TRANSAMINASE 1"/>
    <property type="match status" value="1"/>
</dbReference>
<keyword evidence="10" id="KW-0663">Pyridoxal phosphate</keyword>
<evidence type="ECO:0000256" key="5">
    <source>
        <dbReference type="ARBA" id="ARBA00012224"/>
    </source>
</evidence>
<dbReference type="InterPro" id="IPR015424">
    <property type="entry name" value="PyrdxlP-dep_Trfase"/>
</dbReference>
<evidence type="ECO:0000259" key="23">
    <source>
        <dbReference type="Pfam" id="PF00155"/>
    </source>
</evidence>
<dbReference type="PANTHER" id="PTHR43807">
    <property type="entry name" value="FI04487P"/>
    <property type="match status" value="1"/>
</dbReference>
<evidence type="ECO:0000256" key="9">
    <source>
        <dbReference type="ARBA" id="ARBA00022679"/>
    </source>
</evidence>
<gene>
    <name evidence="24" type="primary">KYAT1</name>
</gene>
<evidence type="ECO:0000256" key="22">
    <source>
        <dbReference type="ARBA" id="ARBA00082241"/>
    </source>
</evidence>
<dbReference type="GO" id="GO:0005829">
    <property type="term" value="C:cytosol"/>
    <property type="evidence" value="ECO:0007669"/>
    <property type="project" value="UniProtKB-SubCell"/>
</dbReference>
<comment type="catalytic activity">
    <reaction evidence="15">
        <text>an S-substituted L-cysteine + H2O = a thiol + pyruvate + NH4(+)</text>
        <dbReference type="Rhea" id="RHEA:18121"/>
        <dbReference type="ChEBI" id="CHEBI:15361"/>
        <dbReference type="ChEBI" id="CHEBI:15377"/>
        <dbReference type="ChEBI" id="CHEBI:28938"/>
        <dbReference type="ChEBI" id="CHEBI:29256"/>
        <dbReference type="ChEBI" id="CHEBI:58717"/>
        <dbReference type="EC" id="4.4.1.13"/>
    </reaction>
    <physiologicalReaction direction="left-to-right" evidence="15">
        <dbReference type="Rhea" id="RHEA:18122"/>
    </physiologicalReaction>
</comment>
<evidence type="ECO:0000256" key="8">
    <source>
        <dbReference type="ARBA" id="ARBA00022576"/>
    </source>
</evidence>
<comment type="subcellular location">
    <subcellularLocation>
        <location evidence="2">Cytoplasm</location>
        <location evidence="2">Cytosol</location>
    </subcellularLocation>
</comment>
<evidence type="ECO:0000256" key="15">
    <source>
        <dbReference type="ARBA" id="ARBA00049325"/>
    </source>
</evidence>